<name>A0A7J6UVH0_THATH</name>
<evidence type="ECO:0000256" key="1">
    <source>
        <dbReference type="SAM" id="MobiDB-lite"/>
    </source>
</evidence>
<dbReference type="EMBL" id="JABWDY010042709">
    <property type="protein sequence ID" value="KAF5176461.1"/>
    <property type="molecule type" value="Genomic_DNA"/>
</dbReference>
<sequence length="84" mass="10034">MQQLLAELNTMAISEKKNTDKTSQVNAFSVCENPMQDLDGDVLLRNPKVKRTRGQQKKKRFKPPYEKKKTKEEKCRIEKKWYCW</sequence>
<evidence type="ECO:0000313" key="2">
    <source>
        <dbReference type="EMBL" id="KAF5176461.1"/>
    </source>
</evidence>
<dbReference type="Proteomes" id="UP000554482">
    <property type="component" value="Unassembled WGS sequence"/>
</dbReference>
<comment type="caution">
    <text evidence="2">The sequence shown here is derived from an EMBL/GenBank/DDBJ whole genome shotgun (WGS) entry which is preliminary data.</text>
</comment>
<protein>
    <submittedName>
        <fullName evidence="2">Uncharacterized protein</fullName>
    </submittedName>
</protein>
<gene>
    <name evidence="2" type="ORF">FRX31_033952</name>
</gene>
<proteinExistence type="predicted"/>
<evidence type="ECO:0000313" key="3">
    <source>
        <dbReference type="Proteomes" id="UP000554482"/>
    </source>
</evidence>
<feature type="region of interest" description="Disordered" evidence="1">
    <location>
        <begin position="50"/>
        <end position="69"/>
    </location>
</feature>
<accession>A0A7J6UVH0</accession>
<dbReference type="AlphaFoldDB" id="A0A7J6UVH0"/>
<reference evidence="2 3" key="1">
    <citation type="submission" date="2020-06" db="EMBL/GenBank/DDBJ databases">
        <title>Transcriptomic and genomic resources for Thalictrum thalictroides and T. hernandezii: Facilitating candidate gene discovery in an emerging model plant lineage.</title>
        <authorList>
            <person name="Arias T."/>
            <person name="Riano-Pachon D.M."/>
            <person name="Di Stilio V.S."/>
        </authorList>
    </citation>
    <scope>NUCLEOTIDE SEQUENCE [LARGE SCALE GENOMIC DNA]</scope>
    <source>
        <strain evidence="3">cv. WT478/WT964</strain>
        <tissue evidence="2">Leaves</tissue>
    </source>
</reference>
<feature type="compositionally biased region" description="Basic residues" evidence="1">
    <location>
        <begin position="50"/>
        <end position="62"/>
    </location>
</feature>
<organism evidence="2 3">
    <name type="scientific">Thalictrum thalictroides</name>
    <name type="common">Rue-anemone</name>
    <name type="synonym">Anemone thalictroides</name>
    <dbReference type="NCBI Taxonomy" id="46969"/>
    <lineage>
        <taxon>Eukaryota</taxon>
        <taxon>Viridiplantae</taxon>
        <taxon>Streptophyta</taxon>
        <taxon>Embryophyta</taxon>
        <taxon>Tracheophyta</taxon>
        <taxon>Spermatophyta</taxon>
        <taxon>Magnoliopsida</taxon>
        <taxon>Ranunculales</taxon>
        <taxon>Ranunculaceae</taxon>
        <taxon>Thalictroideae</taxon>
        <taxon>Thalictrum</taxon>
    </lineage>
</organism>
<keyword evidence="3" id="KW-1185">Reference proteome</keyword>